<dbReference type="GO" id="GO:0004467">
    <property type="term" value="F:long-chain fatty acid-CoA ligase activity"/>
    <property type="evidence" value="ECO:0007669"/>
    <property type="project" value="UniProtKB-EC"/>
</dbReference>
<feature type="domain" description="AMP-dependent synthetase/ligase" evidence="1">
    <location>
        <begin position="8"/>
        <end position="374"/>
    </location>
</feature>
<dbReference type="InterPro" id="IPR045851">
    <property type="entry name" value="AMP-bd_C_sf"/>
</dbReference>
<dbReference type="PANTHER" id="PTHR43767">
    <property type="entry name" value="LONG-CHAIN-FATTY-ACID--COA LIGASE"/>
    <property type="match status" value="1"/>
</dbReference>
<protein>
    <submittedName>
        <fullName evidence="3">Long-chain-fatty-acid--CoA ligase FadD13</fullName>
        <ecNumber evidence="3">6.2.1.3</ecNumber>
    </submittedName>
</protein>
<evidence type="ECO:0000313" key="3">
    <source>
        <dbReference type="EMBL" id="OSY42121.1"/>
    </source>
</evidence>
<dbReference type="Gene3D" id="3.40.50.12780">
    <property type="entry name" value="N-terminal domain of ligase-like"/>
    <property type="match status" value="1"/>
</dbReference>
<accession>A0A1Y2N4M5</accession>
<dbReference type="Pfam" id="PF00501">
    <property type="entry name" value="AMP-binding"/>
    <property type="match status" value="1"/>
</dbReference>
<dbReference type="InterPro" id="IPR050237">
    <property type="entry name" value="ATP-dep_AMP-bd_enzyme"/>
</dbReference>
<dbReference type="InterPro" id="IPR042099">
    <property type="entry name" value="ANL_N_sf"/>
</dbReference>
<keyword evidence="4" id="KW-1185">Reference proteome</keyword>
<dbReference type="STRING" id="2074.BG845_01617"/>
<gene>
    <name evidence="3" type="ORF">BG845_01617</name>
</gene>
<sequence length="517" mass="56361">MDPANLLRKSARLFGRNTAFVCEERSQTYDQLLERAIRLANALRAAGVQPGDRVALLGDNAFESLEQIAGTAIGGYVRCALYGHDTADRHHYLLGLVGARALIVQDRHLAALRPMLADLPELTTVLVTGQGPAHGVTGYEDALSAASTEDPQVPLTDDDPHVIRFSAGTTGKPKGILHTVRGWMDMGTEMALVIPRFTERDRYLAPAPLSHAAGMFAWPLVAAGAATVVMPAFDTARFLELIESERITVTMTVPTLMRMIAEHPDSRTRDLSSLVTVFYGTAPAPEATLAAAIGVWGNIMYQIYGQSECLPLTVLTPEHHVLDGTDDQRRWLRSAGRPTPNSDVAILDDDGNRLPDGEIGEIAGRSPGTMRELWAAPEATAQRVTPDGWFRTRDMGRISDDGFLHLTDRKEDTIISGGYNIWPTELEDALAEHPAVAEAAVVGVPHARWGETPHAAVVLRPDAHVDPDELIAWSRERVGSVKKVTAVHLVDSLPRSPIGKVLRREVRTMLATPDRDR</sequence>
<keyword evidence="3" id="KW-0436">Ligase</keyword>
<dbReference type="PROSITE" id="PS00455">
    <property type="entry name" value="AMP_BINDING"/>
    <property type="match status" value="1"/>
</dbReference>
<evidence type="ECO:0000313" key="4">
    <source>
        <dbReference type="Proteomes" id="UP000194360"/>
    </source>
</evidence>
<dbReference type="SUPFAM" id="SSF56801">
    <property type="entry name" value="Acetyl-CoA synthetase-like"/>
    <property type="match status" value="1"/>
</dbReference>
<dbReference type="EC" id="6.2.1.3" evidence="3"/>
<feature type="domain" description="AMP-binding enzyme C-terminal" evidence="2">
    <location>
        <begin position="425"/>
        <end position="500"/>
    </location>
</feature>
<dbReference type="OrthoDB" id="9803968at2"/>
<dbReference type="PANTHER" id="PTHR43767:SF7">
    <property type="entry name" value="MEDIUM_LONG-CHAIN-FATTY-ACID--COA LIGASE FADD8"/>
    <property type="match status" value="1"/>
</dbReference>
<dbReference type="InterPro" id="IPR020845">
    <property type="entry name" value="AMP-binding_CS"/>
</dbReference>
<dbReference type="InterPro" id="IPR025110">
    <property type="entry name" value="AMP-bd_C"/>
</dbReference>
<dbReference type="EMBL" id="MIGB01000006">
    <property type="protein sequence ID" value="OSY42121.1"/>
    <property type="molecule type" value="Genomic_DNA"/>
</dbReference>
<proteinExistence type="predicted"/>
<dbReference type="Gene3D" id="3.30.300.30">
    <property type="match status" value="1"/>
</dbReference>
<dbReference type="AlphaFoldDB" id="A0A1Y2N4M5"/>
<comment type="caution">
    <text evidence="3">The sequence shown here is derived from an EMBL/GenBank/DDBJ whole genome shotgun (WGS) entry which is preliminary data.</text>
</comment>
<dbReference type="Pfam" id="PF13193">
    <property type="entry name" value="AMP-binding_C"/>
    <property type="match status" value="1"/>
</dbReference>
<evidence type="ECO:0000259" key="1">
    <source>
        <dbReference type="Pfam" id="PF00501"/>
    </source>
</evidence>
<organism evidence="3 4">
    <name type="scientific">Pseudonocardia autotrophica</name>
    <name type="common">Amycolata autotrophica</name>
    <name type="synonym">Nocardia autotrophica</name>
    <dbReference type="NCBI Taxonomy" id="2074"/>
    <lineage>
        <taxon>Bacteria</taxon>
        <taxon>Bacillati</taxon>
        <taxon>Actinomycetota</taxon>
        <taxon>Actinomycetes</taxon>
        <taxon>Pseudonocardiales</taxon>
        <taxon>Pseudonocardiaceae</taxon>
        <taxon>Pseudonocardia</taxon>
    </lineage>
</organism>
<dbReference type="Proteomes" id="UP000194360">
    <property type="component" value="Unassembled WGS sequence"/>
</dbReference>
<name>A0A1Y2N4M5_PSEAH</name>
<reference evidence="3 4" key="1">
    <citation type="submission" date="2016-09" db="EMBL/GenBank/DDBJ databases">
        <title>Pseudonocardia autotrophica DSM535, a candidate organism with high potential of specific P450 cytochromes.</title>
        <authorList>
            <person name="Grumaz C."/>
            <person name="Vainshtein Y."/>
            <person name="Kirstahler P."/>
            <person name="Sohn K."/>
        </authorList>
    </citation>
    <scope>NUCLEOTIDE SEQUENCE [LARGE SCALE GENOMIC DNA]</scope>
    <source>
        <strain evidence="3 4">DSM 535</strain>
    </source>
</reference>
<dbReference type="RefSeq" id="WP_085911909.1">
    <property type="nucleotide sequence ID" value="NZ_AP018920.1"/>
</dbReference>
<evidence type="ECO:0000259" key="2">
    <source>
        <dbReference type="Pfam" id="PF13193"/>
    </source>
</evidence>
<dbReference type="InterPro" id="IPR000873">
    <property type="entry name" value="AMP-dep_synth/lig_dom"/>
</dbReference>